<organism evidence="2 3">
    <name type="scientific">Massilia aurea</name>
    <dbReference type="NCBI Taxonomy" id="373040"/>
    <lineage>
        <taxon>Bacteria</taxon>
        <taxon>Pseudomonadati</taxon>
        <taxon>Pseudomonadota</taxon>
        <taxon>Betaproteobacteria</taxon>
        <taxon>Burkholderiales</taxon>
        <taxon>Oxalobacteraceae</taxon>
        <taxon>Telluria group</taxon>
        <taxon>Massilia</taxon>
    </lineage>
</organism>
<dbReference type="GO" id="GO:0003677">
    <property type="term" value="F:DNA binding"/>
    <property type="evidence" value="ECO:0007669"/>
    <property type="project" value="InterPro"/>
</dbReference>
<comment type="caution">
    <text evidence="2">The sequence shown here is derived from an EMBL/GenBank/DDBJ whole genome shotgun (WGS) entry which is preliminary data.</text>
</comment>
<keyword evidence="3" id="KW-1185">Reference proteome</keyword>
<dbReference type="RefSeq" id="WP_183556634.1">
    <property type="nucleotide sequence ID" value="NZ_JACHBX010000005.1"/>
</dbReference>
<evidence type="ECO:0000313" key="2">
    <source>
        <dbReference type="EMBL" id="MBB6135873.1"/>
    </source>
</evidence>
<dbReference type="InterPro" id="IPR013762">
    <property type="entry name" value="Integrase-like_cat_sf"/>
</dbReference>
<dbReference type="GO" id="GO:0006310">
    <property type="term" value="P:DNA recombination"/>
    <property type="evidence" value="ECO:0007669"/>
    <property type="project" value="UniProtKB-KW"/>
</dbReference>
<dbReference type="Proteomes" id="UP000540787">
    <property type="component" value="Unassembled WGS sequence"/>
</dbReference>
<reference evidence="2 3" key="1">
    <citation type="submission" date="2020-08" db="EMBL/GenBank/DDBJ databases">
        <title>The Agave Microbiome: Exploring the role of microbial communities in plant adaptations to desert environments.</title>
        <authorList>
            <person name="Partida-Martinez L.P."/>
        </authorList>
    </citation>
    <scope>NUCLEOTIDE SEQUENCE [LARGE SCALE GENOMIC DNA]</scope>
    <source>
        <strain evidence="2 3">AT3.2</strain>
    </source>
</reference>
<protein>
    <submittedName>
        <fullName evidence="2">Integrase</fullName>
    </submittedName>
</protein>
<evidence type="ECO:0000256" key="1">
    <source>
        <dbReference type="ARBA" id="ARBA00023172"/>
    </source>
</evidence>
<accession>A0A7W9X3S1</accession>
<dbReference type="InterPro" id="IPR011010">
    <property type="entry name" value="DNA_brk_join_enz"/>
</dbReference>
<dbReference type="SUPFAM" id="SSF56349">
    <property type="entry name" value="DNA breaking-rejoining enzymes"/>
    <property type="match status" value="1"/>
</dbReference>
<sequence>MTTCEYTAHIYGRYQSEMINGIWSRDARGLAASTVNVRVQIACDFLTWLAYKGHREPFEQPVRILNIRKGSATNAIAHRGEKVAVREGKVRKNKRYLRLPTDNEIGSWLSAVYERNGETKGLMCETILLTAMRRNEVASLRIDFISENPKEWHRNNSDAPPKEQSVRVSIKYGTKGTTYGRDNGDKIGPQREIWMPLDLAERLHEYRMSLRNRSLKKLISAASSVAEKRRRISESVHLFLDEKIGNKLSAKNLYDAWTTVDLPFKGWSPHLGRDWWACSVLWREIKRHELLRSLGNAASAALLESTAMSIIRLQIQPQLGHAHDSTSMIYLQWVADMLGVALSIKYEQDLTEEELI</sequence>
<dbReference type="AlphaFoldDB" id="A0A7W9X3S1"/>
<gene>
    <name evidence="2" type="ORF">HD842_004050</name>
</gene>
<name>A0A7W9X3S1_9BURK</name>
<keyword evidence="1" id="KW-0233">DNA recombination</keyword>
<dbReference type="GO" id="GO:0015074">
    <property type="term" value="P:DNA integration"/>
    <property type="evidence" value="ECO:0007669"/>
    <property type="project" value="InterPro"/>
</dbReference>
<dbReference type="EMBL" id="JACHBX010000005">
    <property type="protein sequence ID" value="MBB6135873.1"/>
    <property type="molecule type" value="Genomic_DNA"/>
</dbReference>
<proteinExistence type="predicted"/>
<dbReference type="Gene3D" id="1.10.443.10">
    <property type="entry name" value="Intergrase catalytic core"/>
    <property type="match status" value="1"/>
</dbReference>
<evidence type="ECO:0000313" key="3">
    <source>
        <dbReference type="Proteomes" id="UP000540787"/>
    </source>
</evidence>